<proteinExistence type="predicted"/>
<dbReference type="HOGENOM" id="CLU_1660518_0_0_1"/>
<dbReference type="Proteomes" id="UP000016930">
    <property type="component" value="Unassembled WGS sequence"/>
</dbReference>
<evidence type="ECO:0000256" key="1">
    <source>
        <dbReference type="SAM" id="MobiDB-lite"/>
    </source>
</evidence>
<name>M2QT90_CERS8</name>
<protein>
    <submittedName>
        <fullName evidence="2">Uncharacterized protein</fullName>
    </submittedName>
</protein>
<feature type="compositionally biased region" description="Basic and acidic residues" evidence="1">
    <location>
        <begin position="87"/>
        <end position="105"/>
    </location>
</feature>
<evidence type="ECO:0000313" key="3">
    <source>
        <dbReference type="Proteomes" id="UP000016930"/>
    </source>
</evidence>
<dbReference type="OrthoDB" id="2980827at2759"/>
<evidence type="ECO:0000313" key="2">
    <source>
        <dbReference type="EMBL" id="EMD40263.1"/>
    </source>
</evidence>
<feature type="region of interest" description="Disordered" evidence="1">
    <location>
        <begin position="55"/>
        <end position="122"/>
    </location>
</feature>
<gene>
    <name evidence="2" type="ORF">CERSUDRAFT_90976</name>
</gene>
<keyword evidence="3" id="KW-1185">Reference proteome</keyword>
<reference evidence="2 3" key="1">
    <citation type="journal article" date="2012" name="Proc. Natl. Acad. Sci. U.S.A.">
        <title>Comparative genomics of Ceriporiopsis subvermispora and Phanerochaete chrysosporium provide insight into selective ligninolysis.</title>
        <authorList>
            <person name="Fernandez-Fueyo E."/>
            <person name="Ruiz-Duenas F.J."/>
            <person name="Ferreira P."/>
            <person name="Floudas D."/>
            <person name="Hibbett D.S."/>
            <person name="Canessa P."/>
            <person name="Larrondo L.F."/>
            <person name="James T.Y."/>
            <person name="Seelenfreund D."/>
            <person name="Lobos S."/>
            <person name="Polanco R."/>
            <person name="Tello M."/>
            <person name="Honda Y."/>
            <person name="Watanabe T."/>
            <person name="Watanabe T."/>
            <person name="Ryu J.S."/>
            <person name="Kubicek C.P."/>
            <person name="Schmoll M."/>
            <person name="Gaskell J."/>
            <person name="Hammel K.E."/>
            <person name="St John F.J."/>
            <person name="Vanden Wymelenberg A."/>
            <person name="Sabat G."/>
            <person name="Splinter BonDurant S."/>
            <person name="Syed K."/>
            <person name="Yadav J.S."/>
            <person name="Doddapaneni H."/>
            <person name="Subramanian V."/>
            <person name="Lavin J.L."/>
            <person name="Oguiza J.A."/>
            <person name="Perez G."/>
            <person name="Pisabarro A.G."/>
            <person name="Ramirez L."/>
            <person name="Santoyo F."/>
            <person name="Master E."/>
            <person name="Coutinho P.M."/>
            <person name="Henrissat B."/>
            <person name="Lombard V."/>
            <person name="Magnuson J.K."/>
            <person name="Kuees U."/>
            <person name="Hori C."/>
            <person name="Igarashi K."/>
            <person name="Samejima M."/>
            <person name="Held B.W."/>
            <person name="Barry K.W."/>
            <person name="LaButti K.M."/>
            <person name="Lapidus A."/>
            <person name="Lindquist E.A."/>
            <person name="Lucas S.M."/>
            <person name="Riley R."/>
            <person name="Salamov A.A."/>
            <person name="Hoffmeister D."/>
            <person name="Schwenk D."/>
            <person name="Hadar Y."/>
            <person name="Yarden O."/>
            <person name="de Vries R.P."/>
            <person name="Wiebenga A."/>
            <person name="Stenlid J."/>
            <person name="Eastwood D."/>
            <person name="Grigoriev I.V."/>
            <person name="Berka R.M."/>
            <person name="Blanchette R.A."/>
            <person name="Kersten P."/>
            <person name="Martinez A.T."/>
            <person name="Vicuna R."/>
            <person name="Cullen D."/>
        </authorList>
    </citation>
    <scope>NUCLEOTIDE SEQUENCE [LARGE SCALE GENOMIC DNA]</scope>
    <source>
        <strain evidence="2 3">B</strain>
    </source>
</reference>
<organism evidence="2 3">
    <name type="scientific">Ceriporiopsis subvermispora (strain B)</name>
    <name type="common">White-rot fungus</name>
    <name type="synonym">Gelatoporia subvermispora</name>
    <dbReference type="NCBI Taxonomy" id="914234"/>
    <lineage>
        <taxon>Eukaryota</taxon>
        <taxon>Fungi</taxon>
        <taxon>Dikarya</taxon>
        <taxon>Basidiomycota</taxon>
        <taxon>Agaricomycotina</taxon>
        <taxon>Agaricomycetes</taxon>
        <taxon>Polyporales</taxon>
        <taxon>Gelatoporiaceae</taxon>
        <taxon>Gelatoporia</taxon>
    </lineage>
</organism>
<accession>M2QT90</accession>
<dbReference type="EMBL" id="KB445792">
    <property type="protein sequence ID" value="EMD40263.1"/>
    <property type="molecule type" value="Genomic_DNA"/>
</dbReference>
<sequence length="159" mass="18043">MSPAPKKSLHINIPPPSSGIAKIAYDSPLSPITFAIPGSDGLRRRREDALTRHMKDLGFVEETPPPVPEKDRHVVRNPVTPPAPPTEIRDVVYLVEDRSSSDRARSGTTKQPPPVSMKLVVDLPPDDKRWSRKWVREYNGKRLVEEDYQTILHSLRKLR</sequence>
<dbReference type="AlphaFoldDB" id="M2QT90"/>